<dbReference type="InterPro" id="IPR008554">
    <property type="entry name" value="Glutaredoxin-like"/>
</dbReference>
<dbReference type="InterPro" id="IPR036249">
    <property type="entry name" value="Thioredoxin-like_sf"/>
</dbReference>
<evidence type="ECO:0000313" key="1">
    <source>
        <dbReference type="EMBL" id="ASU82149.1"/>
    </source>
</evidence>
<dbReference type="RefSeq" id="WP_017621283.1">
    <property type="nucleotide sequence ID" value="NZ_ANBG01000404.1"/>
</dbReference>
<sequence length="89" mass="9757">MNSGTDGAHGAAHTITMLGKAGCHLCDEALEVIQRVAADLGAAYEVRDLTTAPQEEKDEYWDKIPVTFVDGAQHDFWRVSEKRLRAALS</sequence>
<dbReference type="OrthoDB" id="8779161at2"/>
<dbReference type="KEGG" id="ngv:CDO52_04550"/>
<proteinExistence type="predicted"/>
<organism evidence="1 2">
    <name type="scientific">Nocardiopsis gilva YIM 90087</name>
    <dbReference type="NCBI Taxonomy" id="1235441"/>
    <lineage>
        <taxon>Bacteria</taxon>
        <taxon>Bacillati</taxon>
        <taxon>Actinomycetota</taxon>
        <taxon>Actinomycetes</taxon>
        <taxon>Streptosporangiales</taxon>
        <taxon>Nocardiopsidaceae</taxon>
        <taxon>Nocardiopsis</taxon>
    </lineage>
</organism>
<evidence type="ECO:0000313" key="2">
    <source>
        <dbReference type="Proteomes" id="UP000215005"/>
    </source>
</evidence>
<dbReference type="Gene3D" id="3.40.30.10">
    <property type="entry name" value="Glutaredoxin"/>
    <property type="match status" value="1"/>
</dbReference>
<gene>
    <name evidence="1" type="ORF">CDO52_04550</name>
</gene>
<dbReference type="EMBL" id="CP022753">
    <property type="protein sequence ID" value="ASU82149.1"/>
    <property type="molecule type" value="Genomic_DNA"/>
</dbReference>
<protein>
    <submittedName>
        <fullName evidence="1">Glutaredoxin family protein</fullName>
    </submittedName>
</protein>
<accession>A0A223S2A6</accession>
<dbReference type="Pfam" id="PF05768">
    <property type="entry name" value="Glrx-like"/>
    <property type="match status" value="1"/>
</dbReference>
<dbReference type="SUPFAM" id="SSF52833">
    <property type="entry name" value="Thioredoxin-like"/>
    <property type="match status" value="1"/>
</dbReference>
<dbReference type="Proteomes" id="UP000215005">
    <property type="component" value="Chromosome"/>
</dbReference>
<keyword evidence="2" id="KW-1185">Reference proteome</keyword>
<reference evidence="1 2" key="1">
    <citation type="submission" date="2017-08" db="EMBL/GenBank/DDBJ databases">
        <title>The complete genome sequence of Nocardiopsis gilva YIM 90087.</title>
        <authorList>
            <person name="Yin M."/>
            <person name="Tang S."/>
        </authorList>
    </citation>
    <scope>NUCLEOTIDE SEQUENCE [LARGE SCALE GENOMIC DNA]</scope>
    <source>
        <strain evidence="1 2">YIM 90087</strain>
    </source>
</reference>
<dbReference type="AlphaFoldDB" id="A0A223S2A6"/>
<name>A0A223S2A6_9ACTN</name>